<comment type="caution">
    <text evidence="1">The sequence shown here is derived from an EMBL/GenBank/DDBJ whole genome shotgun (WGS) entry which is preliminary data.</text>
</comment>
<proteinExistence type="predicted"/>
<dbReference type="AlphaFoldDB" id="A0A392NAQ5"/>
<name>A0A392NAQ5_9FABA</name>
<dbReference type="Proteomes" id="UP000265520">
    <property type="component" value="Unassembled WGS sequence"/>
</dbReference>
<gene>
    <name evidence="1" type="ORF">A2U01_0017661</name>
</gene>
<evidence type="ECO:0000313" key="1">
    <source>
        <dbReference type="EMBL" id="MCH96673.1"/>
    </source>
</evidence>
<feature type="non-terminal residue" evidence="1">
    <location>
        <position position="1"/>
    </location>
</feature>
<evidence type="ECO:0000313" key="2">
    <source>
        <dbReference type="Proteomes" id="UP000265520"/>
    </source>
</evidence>
<accession>A0A392NAQ5</accession>
<dbReference type="EMBL" id="LXQA010032934">
    <property type="protein sequence ID" value="MCH96673.1"/>
    <property type="molecule type" value="Genomic_DNA"/>
</dbReference>
<organism evidence="1 2">
    <name type="scientific">Trifolium medium</name>
    <dbReference type="NCBI Taxonomy" id="97028"/>
    <lineage>
        <taxon>Eukaryota</taxon>
        <taxon>Viridiplantae</taxon>
        <taxon>Streptophyta</taxon>
        <taxon>Embryophyta</taxon>
        <taxon>Tracheophyta</taxon>
        <taxon>Spermatophyta</taxon>
        <taxon>Magnoliopsida</taxon>
        <taxon>eudicotyledons</taxon>
        <taxon>Gunneridae</taxon>
        <taxon>Pentapetalae</taxon>
        <taxon>rosids</taxon>
        <taxon>fabids</taxon>
        <taxon>Fabales</taxon>
        <taxon>Fabaceae</taxon>
        <taxon>Papilionoideae</taxon>
        <taxon>50 kb inversion clade</taxon>
        <taxon>NPAAA clade</taxon>
        <taxon>Hologalegina</taxon>
        <taxon>IRL clade</taxon>
        <taxon>Trifolieae</taxon>
        <taxon>Trifolium</taxon>
    </lineage>
</organism>
<reference evidence="1 2" key="1">
    <citation type="journal article" date="2018" name="Front. Plant Sci.">
        <title>Red Clover (Trifolium pratense) and Zigzag Clover (T. medium) - A Picture of Genomic Similarities and Differences.</title>
        <authorList>
            <person name="Dluhosova J."/>
            <person name="Istvanek J."/>
            <person name="Nedelnik J."/>
            <person name="Repkova J."/>
        </authorList>
    </citation>
    <scope>NUCLEOTIDE SEQUENCE [LARGE SCALE GENOMIC DNA]</scope>
    <source>
        <strain evidence="2">cv. 10/8</strain>
        <tissue evidence="1">Leaf</tissue>
    </source>
</reference>
<protein>
    <submittedName>
        <fullName evidence="1">Polyadenylate-binding protein RBP47-like</fullName>
    </submittedName>
</protein>
<sequence length="45" mass="4591">WRNDSNGHYGGQGYGGHGYGGGHGYAARQNQDIAMQPAAAVQGAS</sequence>
<keyword evidence="2" id="KW-1185">Reference proteome</keyword>